<dbReference type="SUPFAM" id="SSF52972">
    <property type="entry name" value="ITPase-like"/>
    <property type="match status" value="1"/>
</dbReference>
<keyword evidence="4" id="KW-0963">Cytoplasm</keyword>
<dbReference type="EC" id="3.6.1.9" evidence="4"/>
<dbReference type="InterPro" id="IPR003697">
    <property type="entry name" value="Maf-like"/>
</dbReference>
<evidence type="ECO:0000256" key="1">
    <source>
        <dbReference type="ARBA" id="ARBA00001968"/>
    </source>
</evidence>
<dbReference type="Proteomes" id="UP000231267">
    <property type="component" value="Unassembled WGS sequence"/>
</dbReference>
<organism evidence="5 6">
    <name type="scientific">Candidatus Taenaricola geysiri</name>
    <dbReference type="NCBI Taxonomy" id="1974752"/>
    <lineage>
        <taxon>Bacteria</taxon>
        <taxon>Pseudomonadati</taxon>
        <taxon>Candidatus Omnitrophota</taxon>
        <taxon>Candidatus Taenaricola</taxon>
    </lineage>
</organism>
<reference evidence="5 6" key="1">
    <citation type="submission" date="2017-09" db="EMBL/GenBank/DDBJ databases">
        <title>Depth-based differentiation of microbial function through sediment-hosted aquifers and enrichment of novel symbionts in the deep terrestrial subsurface.</title>
        <authorList>
            <person name="Probst A.J."/>
            <person name="Ladd B."/>
            <person name="Jarett J.K."/>
            <person name="Geller-Mcgrath D.E."/>
            <person name="Sieber C.M."/>
            <person name="Emerson J.B."/>
            <person name="Anantharaman K."/>
            <person name="Thomas B.C."/>
            <person name="Malmstrom R."/>
            <person name="Stieglmeier M."/>
            <person name="Klingl A."/>
            <person name="Woyke T."/>
            <person name="Ryan C.M."/>
            <person name="Banfield J.F."/>
        </authorList>
    </citation>
    <scope>NUCLEOTIDE SEQUENCE [LARGE SCALE GENOMIC DNA]</scope>
    <source>
        <strain evidence="5">CG12_big_fil_rev_8_21_14_0_65_43_15</strain>
    </source>
</reference>
<evidence type="ECO:0000256" key="4">
    <source>
        <dbReference type="HAMAP-Rule" id="MF_00528"/>
    </source>
</evidence>
<dbReference type="GO" id="GO:0047429">
    <property type="term" value="F:nucleoside triphosphate diphosphatase activity"/>
    <property type="evidence" value="ECO:0007669"/>
    <property type="project" value="UniProtKB-EC"/>
</dbReference>
<name>A0A2J0LDX5_9BACT</name>
<comment type="caution">
    <text evidence="5">The sequence shown here is derived from an EMBL/GenBank/DDBJ whole genome shotgun (WGS) entry which is preliminary data.</text>
</comment>
<dbReference type="Gene3D" id="3.90.950.10">
    <property type="match status" value="1"/>
</dbReference>
<comment type="similarity">
    <text evidence="4">Belongs to the Maf family.</text>
</comment>
<dbReference type="GO" id="GO:0009117">
    <property type="term" value="P:nucleotide metabolic process"/>
    <property type="evidence" value="ECO:0007669"/>
    <property type="project" value="UniProtKB-KW"/>
</dbReference>
<comment type="function">
    <text evidence="4">Nucleoside triphosphate pyrophosphatase. May have a dual role in cell division arrest and in preventing the incorporation of modified nucleotides into cellular nucleic acids.</text>
</comment>
<sequence>MRFILASASRRRTDILKSCRIRHKIFVTGIKEASHGRFHAARLVIENAKRKARAAAGNFKSGIVLGADTVVLFKGKNIGKPKTAMHARKMLKSFSGRHIVVYTGLFLIDVASGRCVYGVEKTGLKVKKIIPADIDKYLAALGPPDKAGGFSIEGAGSLIFDDIRGSYFNVLGLPMAKLAELFKKLEYDIFDFMR</sequence>
<evidence type="ECO:0000313" key="6">
    <source>
        <dbReference type="Proteomes" id="UP000231267"/>
    </source>
</evidence>
<evidence type="ECO:0000313" key="5">
    <source>
        <dbReference type="EMBL" id="PIW66052.1"/>
    </source>
</evidence>
<keyword evidence="2 4" id="KW-0378">Hydrolase</keyword>
<comment type="catalytic activity">
    <reaction evidence="4">
        <text>a 2'-deoxyribonucleoside 5'-triphosphate + H2O = a 2'-deoxyribonucleoside 5'-phosphate + diphosphate + H(+)</text>
        <dbReference type="Rhea" id="RHEA:44644"/>
        <dbReference type="ChEBI" id="CHEBI:15377"/>
        <dbReference type="ChEBI" id="CHEBI:15378"/>
        <dbReference type="ChEBI" id="CHEBI:33019"/>
        <dbReference type="ChEBI" id="CHEBI:61560"/>
        <dbReference type="ChEBI" id="CHEBI:65317"/>
        <dbReference type="EC" id="3.6.1.9"/>
    </reaction>
</comment>
<dbReference type="PIRSF" id="PIRSF006305">
    <property type="entry name" value="Maf"/>
    <property type="match status" value="1"/>
</dbReference>
<comment type="caution">
    <text evidence="4">Lacks conserved residue(s) required for the propagation of feature annotation.</text>
</comment>
<dbReference type="Pfam" id="PF02545">
    <property type="entry name" value="Maf"/>
    <property type="match status" value="1"/>
</dbReference>
<protein>
    <recommendedName>
        <fullName evidence="4">Nucleoside triphosphate pyrophosphatase</fullName>
        <ecNumber evidence="4">3.6.1.9</ecNumber>
    </recommendedName>
    <alternativeName>
        <fullName evidence="4">Nucleotide pyrophosphatase</fullName>
        <shortName evidence="4">Nucleotide PPase</shortName>
    </alternativeName>
</protein>
<comment type="cofactor">
    <cofactor evidence="1 4">
        <name>a divalent metal cation</name>
        <dbReference type="ChEBI" id="CHEBI:60240"/>
    </cofactor>
</comment>
<keyword evidence="3 4" id="KW-0546">Nucleotide metabolism</keyword>
<dbReference type="NCBIfam" id="TIGR00172">
    <property type="entry name" value="maf"/>
    <property type="match status" value="1"/>
</dbReference>
<dbReference type="PANTHER" id="PTHR43213">
    <property type="entry name" value="BIFUNCTIONAL DTTP/UTP PYROPHOSPHATASE/METHYLTRANSFERASE PROTEIN-RELATED"/>
    <property type="match status" value="1"/>
</dbReference>
<dbReference type="GO" id="GO:0005737">
    <property type="term" value="C:cytoplasm"/>
    <property type="evidence" value="ECO:0007669"/>
    <property type="project" value="UniProtKB-SubCell"/>
</dbReference>
<dbReference type="AlphaFoldDB" id="A0A2J0LDX5"/>
<proteinExistence type="inferred from homology"/>
<dbReference type="HAMAP" id="MF_00528">
    <property type="entry name" value="Maf"/>
    <property type="match status" value="1"/>
</dbReference>
<evidence type="ECO:0000256" key="2">
    <source>
        <dbReference type="ARBA" id="ARBA00022801"/>
    </source>
</evidence>
<dbReference type="PANTHER" id="PTHR43213:SF5">
    <property type="entry name" value="BIFUNCTIONAL DTTP_UTP PYROPHOSPHATASE_METHYLTRANSFERASE PROTEIN-RELATED"/>
    <property type="match status" value="1"/>
</dbReference>
<evidence type="ECO:0000256" key="3">
    <source>
        <dbReference type="ARBA" id="ARBA00023080"/>
    </source>
</evidence>
<feature type="active site" description="Proton acceptor" evidence="4">
    <location>
        <position position="68"/>
    </location>
</feature>
<dbReference type="EMBL" id="PFGP01000123">
    <property type="protein sequence ID" value="PIW66052.1"/>
    <property type="molecule type" value="Genomic_DNA"/>
</dbReference>
<gene>
    <name evidence="5" type="primary">maf</name>
    <name evidence="5" type="ORF">COW11_05345</name>
</gene>
<comment type="subcellular location">
    <subcellularLocation>
        <location evidence="4">Cytoplasm</location>
    </subcellularLocation>
</comment>
<comment type="catalytic activity">
    <reaction evidence="4">
        <text>a ribonucleoside 5'-triphosphate + H2O = a ribonucleoside 5'-phosphate + diphosphate + H(+)</text>
        <dbReference type="Rhea" id="RHEA:23996"/>
        <dbReference type="ChEBI" id="CHEBI:15377"/>
        <dbReference type="ChEBI" id="CHEBI:15378"/>
        <dbReference type="ChEBI" id="CHEBI:33019"/>
        <dbReference type="ChEBI" id="CHEBI:58043"/>
        <dbReference type="ChEBI" id="CHEBI:61557"/>
        <dbReference type="EC" id="3.6.1.9"/>
    </reaction>
</comment>
<dbReference type="InterPro" id="IPR029001">
    <property type="entry name" value="ITPase-like_fam"/>
</dbReference>
<accession>A0A2J0LDX5</accession>